<feature type="region of interest" description="Disordered" evidence="1">
    <location>
        <begin position="37"/>
        <end position="56"/>
    </location>
</feature>
<dbReference type="Proteomes" id="UP000091956">
    <property type="component" value="Unassembled WGS sequence"/>
</dbReference>
<protein>
    <submittedName>
        <fullName evidence="2">Uncharacterized protein</fullName>
    </submittedName>
</protein>
<organism evidence="2 3">
    <name type="scientific">Pseudogymnoascus verrucosus</name>
    <dbReference type="NCBI Taxonomy" id="342668"/>
    <lineage>
        <taxon>Eukaryota</taxon>
        <taxon>Fungi</taxon>
        <taxon>Dikarya</taxon>
        <taxon>Ascomycota</taxon>
        <taxon>Pezizomycotina</taxon>
        <taxon>Leotiomycetes</taxon>
        <taxon>Thelebolales</taxon>
        <taxon>Thelebolaceae</taxon>
        <taxon>Pseudogymnoascus</taxon>
    </lineage>
</organism>
<evidence type="ECO:0000256" key="1">
    <source>
        <dbReference type="SAM" id="MobiDB-lite"/>
    </source>
</evidence>
<keyword evidence="3" id="KW-1185">Reference proteome</keyword>
<accession>A0A1B8GNE7</accession>
<reference evidence="3" key="2">
    <citation type="journal article" date="2018" name="Nat. Commun.">
        <title>Extreme sensitivity to ultraviolet light in the fungal pathogen causing white-nose syndrome of bats.</title>
        <authorList>
            <person name="Palmer J.M."/>
            <person name="Drees K.P."/>
            <person name="Foster J.T."/>
            <person name="Lindner D.L."/>
        </authorList>
    </citation>
    <scope>NUCLEOTIDE SEQUENCE [LARGE SCALE GENOMIC DNA]</scope>
    <source>
        <strain evidence="3">UAMH 10579</strain>
    </source>
</reference>
<gene>
    <name evidence="2" type="ORF">VE01_04351</name>
</gene>
<reference evidence="2 3" key="1">
    <citation type="submission" date="2016-03" db="EMBL/GenBank/DDBJ databases">
        <title>Comparative genomics of Pseudogymnoascus destructans, the fungus causing white-nose syndrome of bats.</title>
        <authorList>
            <person name="Palmer J.M."/>
            <person name="Drees K.P."/>
            <person name="Foster J.T."/>
            <person name="Lindner D.L."/>
        </authorList>
    </citation>
    <scope>NUCLEOTIDE SEQUENCE [LARGE SCALE GENOMIC DNA]</scope>
    <source>
        <strain evidence="2 3">UAMH 10579</strain>
    </source>
</reference>
<name>A0A1B8GNE7_9PEZI</name>
<feature type="region of interest" description="Disordered" evidence="1">
    <location>
        <begin position="164"/>
        <end position="186"/>
    </location>
</feature>
<evidence type="ECO:0000313" key="3">
    <source>
        <dbReference type="Proteomes" id="UP000091956"/>
    </source>
</evidence>
<dbReference type="AlphaFoldDB" id="A0A1B8GNE7"/>
<evidence type="ECO:0000313" key="2">
    <source>
        <dbReference type="EMBL" id="OBT97354.1"/>
    </source>
</evidence>
<sequence length="659" mass="74220">MPANSNMGNDRVAHWIETGTNRFEASFIPSDNHSSYYKNESNGGTSTPPNSSISSGFAEEDQAADDLLHGCQDDKVIPSAEDIERTFWRGESQWRECLGLAEQQQTLSIPGSLGVLGLIKGVPPLPSGLRGLKAIRGYPMWKFPHLESDDMQSSMDDVSKPGTLATLDDSDVTWQPTSPPKVDERRGNEKTFRFSIPEPTRYQFIKECNPNAKVSPAPPSNGISILIQCISYYFCAKLLEMQGRKVKFTSQEPSTSHLGCSENDKILLDLRYASPDLVCWLSILLAPNSRWMMKPIPPWALVYEGVNRFDILTSPTYSSPEWGTSSSSEKAASFISELCALFGLDDQLDAAVSATIMLPFYNFRKLAATLPVPILLQRSHPKHAHYPFRQYSEQISQLMTISIGPRLIGSSLWSVFWESGIDCNVVSAWLSSIHEVIKPVLESQDTELLIKMFMLYRPQQAPLWMGVLWLGSSDWAGMVESYLTTLEEQPQFTRASQPDLVTAAWLGCKQSFLDEVGLGCYEENGTRMLSNSDLARLRFNYRYLANAEELPYGWQPFGSTLAKEIEPELHQYLDLWHAREYHGWVWILGDEKRCFHSYVIDNTQAQEMPDIKHTYGIMTKLPPIKSCPSREATSRVLAWASRDACGDQINLPNHPWLSD</sequence>
<dbReference type="GeneID" id="28837737"/>
<proteinExistence type="predicted"/>
<feature type="compositionally biased region" description="Polar residues" evidence="1">
    <location>
        <begin position="37"/>
        <end position="55"/>
    </location>
</feature>
<dbReference type="RefSeq" id="XP_018131087.1">
    <property type="nucleotide sequence ID" value="XM_018273826.1"/>
</dbReference>
<dbReference type="EMBL" id="KV460222">
    <property type="protein sequence ID" value="OBT97354.1"/>
    <property type="molecule type" value="Genomic_DNA"/>
</dbReference>